<accession>A0ABQ2NE04</accession>
<dbReference type="InterPro" id="IPR027417">
    <property type="entry name" value="P-loop_NTPase"/>
</dbReference>
<evidence type="ECO:0000313" key="2">
    <source>
        <dbReference type="EMBL" id="GGO94384.1"/>
    </source>
</evidence>
<proteinExistence type="predicted"/>
<organism evidence="2 3">
    <name type="scientific">Nocardioides phosphati</name>
    <dbReference type="NCBI Taxonomy" id="1867775"/>
    <lineage>
        <taxon>Bacteria</taxon>
        <taxon>Bacillati</taxon>
        <taxon>Actinomycetota</taxon>
        <taxon>Actinomycetes</taxon>
        <taxon>Propionibacteriales</taxon>
        <taxon>Nocardioidaceae</taxon>
        <taxon>Nocardioides</taxon>
    </lineage>
</organism>
<dbReference type="Pfam" id="PF13614">
    <property type="entry name" value="AAA_31"/>
    <property type="match status" value="1"/>
</dbReference>
<evidence type="ECO:0000313" key="3">
    <source>
        <dbReference type="Proteomes" id="UP000655410"/>
    </source>
</evidence>
<dbReference type="SUPFAM" id="SSF52540">
    <property type="entry name" value="P-loop containing nucleoside triphosphate hydrolases"/>
    <property type="match status" value="1"/>
</dbReference>
<dbReference type="InterPro" id="IPR050678">
    <property type="entry name" value="DNA_Partitioning_ATPase"/>
</dbReference>
<dbReference type="EMBL" id="BMNI01000020">
    <property type="protein sequence ID" value="GGO94384.1"/>
    <property type="molecule type" value="Genomic_DNA"/>
</dbReference>
<protein>
    <recommendedName>
        <fullName evidence="1">AAA domain-containing protein</fullName>
    </recommendedName>
</protein>
<dbReference type="InterPro" id="IPR025669">
    <property type="entry name" value="AAA_dom"/>
</dbReference>
<comment type="caution">
    <text evidence="2">The sequence shown here is derived from an EMBL/GenBank/DDBJ whole genome shotgun (WGS) entry which is preliminary data.</text>
</comment>
<keyword evidence="3" id="KW-1185">Reference proteome</keyword>
<sequence length="306" mass="32523">MNEMSRVITFATGKGGTGKTSCAANVAGLAAQAGWRTLLIDLDSQANLGHDLGFSEAEGADGGASLVKAVFTGSTLEPVLKQVRHNLDVIPGGSKLDELEDILHGKQRRGEDGRLMLRDSLAGIADQYDLIVIDTPPARRSALVLLALAAAKWIVIPTKSDRSSIEGLRVLAEQVVGIREVNPDVDVLGAVLFGMGAAATARRRFAADDVKNVLGSEDLLFNSIIRHAEAAADDAREKGRLIHELAEVVHNAEPYWKALKEGRRPERIAGSAPALAEDYVLLADELLRRIGQAEEAEAGATQAVTA</sequence>
<feature type="domain" description="AAA" evidence="1">
    <location>
        <begin position="6"/>
        <end position="185"/>
    </location>
</feature>
<dbReference type="PANTHER" id="PTHR13696">
    <property type="entry name" value="P-LOOP CONTAINING NUCLEOSIDE TRIPHOSPHATE HYDROLASE"/>
    <property type="match status" value="1"/>
</dbReference>
<dbReference type="PANTHER" id="PTHR13696:SF99">
    <property type="entry name" value="COBYRINIC ACID AC-DIAMIDE SYNTHASE"/>
    <property type="match status" value="1"/>
</dbReference>
<name>A0ABQ2NE04_9ACTN</name>
<evidence type="ECO:0000259" key="1">
    <source>
        <dbReference type="Pfam" id="PF13614"/>
    </source>
</evidence>
<dbReference type="CDD" id="cd02042">
    <property type="entry name" value="ParAB_family"/>
    <property type="match status" value="1"/>
</dbReference>
<dbReference type="Gene3D" id="3.40.50.300">
    <property type="entry name" value="P-loop containing nucleotide triphosphate hydrolases"/>
    <property type="match status" value="1"/>
</dbReference>
<dbReference type="RefSeq" id="WP_229662980.1">
    <property type="nucleotide sequence ID" value="NZ_BMNI01000020.1"/>
</dbReference>
<gene>
    <name evidence="2" type="ORF">GCM10011584_35290</name>
</gene>
<dbReference type="Proteomes" id="UP000655410">
    <property type="component" value="Unassembled WGS sequence"/>
</dbReference>
<reference evidence="3" key="1">
    <citation type="journal article" date="2019" name="Int. J. Syst. Evol. Microbiol.">
        <title>The Global Catalogue of Microorganisms (GCM) 10K type strain sequencing project: providing services to taxonomists for standard genome sequencing and annotation.</title>
        <authorList>
            <consortium name="The Broad Institute Genomics Platform"/>
            <consortium name="The Broad Institute Genome Sequencing Center for Infectious Disease"/>
            <person name="Wu L."/>
            <person name="Ma J."/>
        </authorList>
    </citation>
    <scope>NUCLEOTIDE SEQUENCE [LARGE SCALE GENOMIC DNA]</scope>
    <source>
        <strain evidence="3">CGMCC 4.7371</strain>
    </source>
</reference>